<keyword evidence="2" id="KW-1185">Reference proteome</keyword>
<gene>
    <name evidence="1" type="primary">U6500M04380</name>
    <name evidence="1" type="ORF">SEUBUCD650_0M04380</name>
</gene>
<sequence>MVRELLPFSNVSTRIFSSATSFCFRAIKILAFFSPYPLLLSFRILEDLPQRGKLPEMDNPRNLERRSLGICKEQIVAPPGLDKKKSQATCLPKRSENFFSMVPASGLKADRVPKQLLPCSCTPHCRGKCLRTETFCLIWQCRLQKRVSKYIRSGRLFCYKLAINRSF</sequence>
<reference evidence="1" key="1">
    <citation type="submission" date="2022-08" db="EMBL/GenBank/DDBJ databases">
        <authorList>
            <person name="Byrne P K."/>
        </authorList>
    </citation>
    <scope>NUCLEOTIDE SEQUENCE</scope>
    <source>
        <strain evidence="1">UCD650</strain>
    </source>
</reference>
<evidence type="ECO:0000313" key="2">
    <source>
        <dbReference type="Proteomes" id="UP001152964"/>
    </source>
</evidence>
<proteinExistence type="predicted"/>
<evidence type="ECO:0000313" key="1">
    <source>
        <dbReference type="EMBL" id="CAI1658261.1"/>
    </source>
</evidence>
<dbReference type="Proteomes" id="UP001152964">
    <property type="component" value="Chromosome 13"/>
</dbReference>
<dbReference type="EMBL" id="OX291503">
    <property type="protein sequence ID" value="CAI1658261.1"/>
    <property type="molecule type" value="Genomic_DNA"/>
</dbReference>
<organism evidence="1 2">
    <name type="scientific">Saccharomyces eubayanus</name>
    <name type="common">Yeast</name>
    <dbReference type="NCBI Taxonomy" id="1080349"/>
    <lineage>
        <taxon>Eukaryota</taxon>
        <taxon>Fungi</taxon>
        <taxon>Dikarya</taxon>
        <taxon>Ascomycota</taxon>
        <taxon>Saccharomycotina</taxon>
        <taxon>Saccharomycetes</taxon>
        <taxon>Saccharomycetales</taxon>
        <taxon>Saccharomycetaceae</taxon>
        <taxon>Saccharomyces</taxon>
    </lineage>
</organism>
<accession>A0ABN8VLX2</accession>
<name>A0ABN8VLX2_SACEU</name>
<protein>
    <submittedName>
        <fullName evidence="1">Uncharacterized protein</fullName>
    </submittedName>
</protein>